<evidence type="ECO:0000313" key="2">
    <source>
        <dbReference type="EMBL" id="KAF3594573.1"/>
    </source>
</evidence>
<organism evidence="2 3">
    <name type="scientific">Brassica cretica</name>
    <name type="common">Mustard</name>
    <dbReference type="NCBI Taxonomy" id="69181"/>
    <lineage>
        <taxon>Eukaryota</taxon>
        <taxon>Viridiplantae</taxon>
        <taxon>Streptophyta</taxon>
        <taxon>Embryophyta</taxon>
        <taxon>Tracheophyta</taxon>
        <taxon>Spermatophyta</taxon>
        <taxon>Magnoliopsida</taxon>
        <taxon>eudicotyledons</taxon>
        <taxon>Gunneridae</taxon>
        <taxon>Pentapetalae</taxon>
        <taxon>rosids</taxon>
        <taxon>malvids</taxon>
        <taxon>Brassicales</taxon>
        <taxon>Brassicaceae</taxon>
        <taxon>Brassiceae</taxon>
        <taxon>Brassica</taxon>
    </lineage>
</organism>
<evidence type="ECO:0000313" key="3">
    <source>
        <dbReference type="Proteomes" id="UP000266723"/>
    </source>
</evidence>
<dbReference type="EMBL" id="QGKV02000299">
    <property type="protein sequence ID" value="KAF3594573.1"/>
    <property type="molecule type" value="Genomic_DNA"/>
</dbReference>
<feature type="compositionally biased region" description="Basic and acidic residues" evidence="1">
    <location>
        <begin position="33"/>
        <end position="42"/>
    </location>
</feature>
<name>A0ABQ7EBJ4_BRACR</name>
<evidence type="ECO:0000256" key="1">
    <source>
        <dbReference type="SAM" id="MobiDB-lite"/>
    </source>
</evidence>
<sequence length="101" mass="11197">MERVRPSLHYVASHDQVTAEPFILMVSSAGNRTSKDQRRAETNGRGTAPVRSRCRGLSRACFFSRTVASGRGFGLSWTQAELRLEDVDHGQGMSEAELDRS</sequence>
<feature type="region of interest" description="Disordered" evidence="1">
    <location>
        <begin position="28"/>
        <end position="51"/>
    </location>
</feature>
<comment type="caution">
    <text evidence="2">The sequence shown here is derived from an EMBL/GenBank/DDBJ whole genome shotgun (WGS) entry which is preliminary data.</text>
</comment>
<accession>A0ABQ7EBJ4</accession>
<reference evidence="2 3" key="1">
    <citation type="journal article" date="2020" name="BMC Genomics">
        <title>Intraspecific diversification of the crop wild relative Brassica cretica Lam. using demographic model selection.</title>
        <authorList>
            <person name="Kioukis A."/>
            <person name="Michalopoulou V.A."/>
            <person name="Briers L."/>
            <person name="Pirintsos S."/>
            <person name="Studholme D.J."/>
            <person name="Pavlidis P."/>
            <person name="Sarris P.F."/>
        </authorList>
    </citation>
    <scope>NUCLEOTIDE SEQUENCE [LARGE SCALE GENOMIC DNA]</scope>
    <source>
        <strain evidence="3">cv. PFS-1207/04</strain>
    </source>
</reference>
<keyword evidence="3" id="KW-1185">Reference proteome</keyword>
<dbReference type="Proteomes" id="UP000266723">
    <property type="component" value="Unassembled WGS sequence"/>
</dbReference>
<gene>
    <name evidence="2" type="ORF">DY000_02020101</name>
</gene>
<proteinExistence type="predicted"/>
<protein>
    <submittedName>
        <fullName evidence="2">Uncharacterized protein</fullName>
    </submittedName>
</protein>